<accession>A0ABY7SVF2</accession>
<name>A0ABY7SVF2_9RHOB</name>
<proteinExistence type="predicted"/>
<reference evidence="1 2" key="1">
    <citation type="submission" date="2021-01" db="EMBL/GenBank/DDBJ databases">
        <title>Biogeographic distribution of Paracoccus.</title>
        <authorList>
            <person name="Hollensteiner J."/>
            <person name="Leineberger J."/>
            <person name="Brinkhoff T."/>
            <person name="Daniel R."/>
        </authorList>
    </citation>
    <scope>NUCLEOTIDE SEQUENCE [LARGE SCALE GENOMIC DNA]</scope>
    <source>
        <strain evidence="1 2">LMG25392</strain>
    </source>
</reference>
<dbReference type="Proteomes" id="UP001218412">
    <property type="component" value="Chromosome"/>
</dbReference>
<keyword evidence="2" id="KW-1185">Reference proteome</keyword>
<organism evidence="1 2">
    <name type="scientific">Paracoccus stylophorae</name>
    <dbReference type="NCBI Taxonomy" id="659350"/>
    <lineage>
        <taxon>Bacteria</taxon>
        <taxon>Pseudomonadati</taxon>
        <taxon>Pseudomonadota</taxon>
        <taxon>Alphaproteobacteria</taxon>
        <taxon>Rhodobacterales</taxon>
        <taxon>Paracoccaceae</taxon>
        <taxon>Paracoccus</taxon>
    </lineage>
</organism>
<dbReference type="EMBL" id="CP067134">
    <property type="protein sequence ID" value="WCR10901.1"/>
    <property type="molecule type" value="Genomic_DNA"/>
</dbReference>
<dbReference type="RefSeq" id="WP_272858990.1">
    <property type="nucleotide sequence ID" value="NZ_CP067134.1"/>
</dbReference>
<gene>
    <name evidence="1" type="ORF">JHW45_00285</name>
</gene>
<evidence type="ECO:0000313" key="1">
    <source>
        <dbReference type="EMBL" id="WCR10901.1"/>
    </source>
</evidence>
<evidence type="ECO:0000313" key="2">
    <source>
        <dbReference type="Proteomes" id="UP001218412"/>
    </source>
</evidence>
<sequence>MMLGDVLAAARDSGADIASWLKPADPDLWDRVQREAAAHGREPGDLAREAVAAFSERAGEEDWAMLVSRLRDADDPGRSLLLTMMRWRLDAMDAAAASLRPARTPPAAPAHEGDTR</sequence>
<protein>
    <submittedName>
        <fullName evidence="1">Uncharacterized protein</fullName>
    </submittedName>
</protein>